<dbReference type="RefSeq" id="WP_174900640.1">
    <property type="nucleotide sequence ID" value="NZ_FOTW01000024.1"/>
</dbReference>
<dbReference type="EMBL" id="FOTW01000024">
    <property type="protein sequence ID" value="SFM57972.1"/>
    <property type="molecule type" value="Genomic_DNA"/>
</dbReference>
<reference evidence="1 2" key="1">
    <citation type="submission" date="2016-10" db="EMBL/GenBank/DDBJ databases">
        <authorList>
            <person name="de Groot N.N."/>
        </authorList>
    </citation>
    <scope>NUCLEOTIDE SEQUENCE [LARGE SCALE GENOMIC DNA]</scope>
    <source>
        <strain evidence="1 2">ATCC 43154</strain>
    </source>
</reference>
<proteinExistence type="predicted"/>
<protein>
    <submittedName>
        <fullName evidence="1">Uncharacterized protein</fullName>
    </submittedName>
</protein>
<evidence type="ECO:0000313" key="2">
    <source>
        <dbReference type="Proteomes" id="UP000199470"/>
    </source>
</evidence>
<name>A0A1I4S0A0_9BURK</name>
<evidence type="ECO:0000313" key="1">
    <source>
        <dbReference type="EMBL" id="SFM57972.1"/>
    </source>
</evidence>
<gene>
    <name evidence="1" type="ORF">SAMN02982985_04563</name>
</gene>
<dbReference type="STRING" id="758825.SAMN02982985_04563"/>
<accession>A0A1I4S0A0</accession>
<keyword evidence="2" id="KW-1185">Reference proteome</keyword>
<sequence>MDGITKLDQTAPVALDEVMDEDALQTLFAKTSYQLRESRKSLLQRYEVDSEEALLERIVGGAIDTHPAYEHYLSARIIEQTRDQVRAELAAHIAAGAQAELPTLSAHLNFKNQLEALYAARLAEPVRMAQDALLLSFDNGLLLEVRYFSRQEHSIIWCWGEAERRLDTAPGTPAGAAAAAVAATADGDPWQHFAAVLESLLADPLADPLAYIAAPLNAA</sequence>
<organism evidence="1 2">
    <name type="scientific">Rugamonas rubra</name>
    <dbReference type="NCBI Taxonomy" id="758825"/>
    <lineage>
        <taxon>Bacteria</taxon>
        <taxon>Pseudomonadati</taxon>
        <taxon>Pseudomonadota</taxon>
        <taxon>Betaproteobacteria</taxon>
        <taxon>Burkholderiales</taxon>
        <taxon>Oxalobacteraceae</taxon>
        <taxon>Telluria group</taxon>
        <taxon>Rugamonas</taxon>
    </lineage>
</organism>
<dbReference type="Proteomes" id="UP000199470">
    <property type="component" value="Unassembled WGS sequence"/>
</dbReference>
<dbReference type="AlphaFoldDB" id="A0A1I4S0A0"/>